<proteinExistence type="predicted"/>
<comment type="caution">
    <text evidence="1">The sequence shown here is derived from an EMBL/GenBank/DDBJ whole genome shotgun (WGS) entry which is preliminary data.</text>
</comment>
<evidence type="ECO:0000313" key="2">
    <source>
        <dbReference type="Proteomes" id="UP000323994"/>
    </source>
</evidence>
<name>A0A5M8QV02_9BACT</name>
<dbReference type="EMBL" id="VBSN01000049">
    <property type="protein sequence ID" value="KAA6438466.1"/>
    <property type="molecule type" value="Genomic_DNA"/>
</dbReference>
<keyword evidence="2" id="KW-1185">Reference proteome</keyword>
<dbReference type="AlphaFoldDB" id="A0A5M8QV02"/>
<protein>
    <submittedName>
        <fullName evidence="1">Uncharacterized protein</fullName>
    </submittedName>
</protein>
<accession>A0A5M8QV02</accession>
<reference evidence="1 2" key="1">
    <citation type="submission" date="2019-05" db="EMBL/GenBank/DDBJ databases">
        <authorList>
            <person name="Qu J.-H."/>
        </authorList>
    </citation>
    <scope>NUCLEOTIDE SEQUENCE [LARGE SCALE GENOMIC DNA]</scope>
    <source>
        <strain evidence="1 2">NS28</strain>
    </source>
</reference>
<gene>
    <name evidence="1" type="ORF">FEM33_17420</name>
</gene>
<dbReference type="RefSeq" id="WP_139013268.1">
    <property type="nucleotide sequence ID" value="NZ_VBSN01000049.1"/>
</dbReference>
<organism evidence="1 2">
    <name type="scientific">Dyadobacter flavalbus</name>
    <dbReference type="NCBI Taxonomy" id="2579942"/>
    <lineage>
        <taxon>Bacteria</taxon>
        <taxon>Pseudomonadati</taxon>
        <taxon>Bacteroidota</taxon>
        <taxon>Cytophagia</taxon>
        <taxon>Cytophagales</taxon>
        <taxon>Spirosomataceae</taxon>
        <taxon>Dyadobacter</taxon>
    </lineage>
</organism>
<evidence type="ECO:0000313" key="1">
    <source>
        <dbReference type="EMBL" id="KAA6438466.1"/>
    </source>
</evidence>
<dbReference type="Proteomes" id="UP000323994">
    <property type="component" value="Unassembled WGS sequence"/>
</dbReference>
<sequence length="97" mass="11238">MLKVKTYAGTRKIIWPQETGAVTGNQKVSQPCRRCREPRLQKRICRYNFSDAGNLKILLIVNPDYLSAEFMLSKMFRLKRQVNVFEDNTVLLQAASM</sequence>